<comment type="similarity">
    <text evidence="5">Belongs to the telombin family.</text>
</comment>
<evidence type="ECO:0000256" key="15">
    <source>
        <dbReference type="ARBA" id="ARBA00023125"/>
    </source>
</evidence>
<evidence type="ECO:0000256" key="2">
    <source>
        <dbReference type="ARBA" id="ARBA00004316"/>
    </source>
</evidence>
<keyword evidence="21" id="KW-0539">Nucleus</keyword>
<dbReference type="InterPro" id="IPR032042">
    <property type="entry name" value="POT1PC"/>
</dbReference>
<keyword evidence="22" id="KW-0966">Cell projection</keyword>
<keyword evidence="13 24" id="KW-1133">Transmembrane helix</keyword>
<dbReference type="EMBL" id="SCEB01000099">
    <property type="protein sequence ID" value="RXN01010.1"/>
    <property type="molecule type" value="Genomic_DNA"/>
</dbReference>
<dbReference type="Proteomes" id="UP000289886">
    <property type="component" value="Unassembled WGS sequence"/>
</dbReference>
<evidence type="ECO:0000256" key="20">
    <source>
        <dbReference type="ARBA" id="ARBA00023224"/>
    </source>
</evidence>
<feature type="transmembrane region" description="Helical" evidence="24">
    <location>
        <begin position="690"/>
        <end position="711"/>
    </location>
</feature>
<dbReference type="Pfam" id="PF00001">
    <property type="entry name" value="7tm_1"/>
    <property type="match status" value="1"/>
</dbReference>
<keyword evidence="17" id="KW-1015">Disulfide bond</keyword>
<keyword evidence="9 24" id="KW-0812">Transmembrane</keyword>
<evidence type="ECO:0000256" key="3">
    <source>
        <dbReference type="ARBA" id="ARBA00004574"/>
    </source>
</evidence>
<dbReference type="SUPFAM" id="SSF81321">
    <property type="entry name" value="Family A G protein-coupled receptor-like"/>
    <property type="match status" value="1"/>
</dbReference>
<dbReference type="FunFam" id="2.40.50.140:FF:000138">
    <property type="entry name" value="Protection of telomeres 1 homolog"/>
    <property type="match status" value="1"/>
</dbReference>
<dbReference type="PROSITE" id="PS50262">
    <property type="entry name" value="G_PROTEIN_RECEP_F1_2"/>
    <property type="match status" value="1"/>
</dbReference>
<keyword evidence="11" id="KW-0832">Ubl conjugation</keyword>
<evidence type="ECO:0000256" key="23">
    <source>
        <dbReference type="ARBA" id="ARBA00084040"/>
    </source>
</evidence>
<keyword evidence="18" id="KW-0675">Receptor</keyword>
<protein>
    <recommendedName>
        <fullName evidence="6">Protection of telomeres protein 1</fullName>
    </recommendedName>
    <alternativeName>
        <fullName evidence="23">POT1-like telomere end-binding protein</fullName>
    </alternativeName>
</protein>
<dbReference type="GO" id="GO:0007193">
    <property type="term" value="P:adenylate cyclase-inhibiting G protein-coupled receptor signaling pathway"/>
    <property type="evidence" value="ECO:0007669"/>
    <property type="project" value="TreeGrafter"/>
</dbReference>
<dbReference type="PANTHER" id="PTHR46216:SF3">
    <property type="entry name" value="PROSAPOSIN RECEPTOR GPR37"/>
    <property type="match status" value="1"/>
</dbReference>
<dbReference type="Pfam" id="PF02765">
    <property type="entry name" value="POT1"/>
    <property type="match status" value="1"/>
</dbReference>
<reference evidence="26 27" key="1">
    <citation type="submission" date="2019-01" db="EMBL/GenBank/DDBJ databases">
        <title>Draft Genome and Complete Hox-Cluster Characterization of the Sterlet Sturgeon (Acipenser ruthenus).</title>
        <authorList>
            <person name="Wei Q."/>
        </authorList>
    </citation>
    <scope>NUCLEOTIDE SEQUENCE [LARGE SCALE GENOMIC DNA]</scope>
    <source>
        <strain evidence="26">WHYD16114868_AA</strain>
        <tissue evidence="26">Blood</tissue>
    </source>
</reference>
<dbReference type="AlphaFoldDB" id="A0A662YWY1"/>
<dbReference type="GO" id="GO:0043047">
    <property type="term" value="F:single-stranded telomeric DNA binding"/>
    <property type="evidence" value="ECO:0007669"/>
    <property type="project" value="InterPro"/>
</dbReference>
<dbReference type="SMART" id="SM00976">
    <property type="entry name" value="Telo_bind"/>
    <property type="match status" value="1"/>
</dbReference>
<dbReference type="GO" id="GO:0000781">
    <property type="term" value="C:chromosome, telomeric region"/>
    <property type="evidence" value="ECO:0007669"/>
    <property type="project" value="UniProtKB-SubCell"/>
</dbReference>
<evidence type="ECO:0000256" key="6">
    <source>
        <dbReference type="ARBA" id="ARBA00015253"/>
    </source>
</evidence>
<evidence type="ECO:0000313" key="27">
    <source>
        <dbReference type="Proteomes" id="UP000289886"/>
    </source>
</evidence>
<gene>
    <name evidence="26" type="ORF">EOD39_8206</name>
</gene>
<dbReference type="InterPro" id="IPR000276">
    <property type="entry name" value="GPCR_Rhodpsn"/>
</dbReference>
<dbReference type="InterPro" id="IPR017452">
    <property type="entry name" value="GPCR_Rhodpsn_7TM"/>
</dbReference>
<dbReference type="CDD" id="cd04497">
    <property type="entry name" value="hPOT1_OB1_like"/>
    <property type="match status" value="1"/>
</dbReference>
<proteinExistence type="inferred from homology"/>
<keyword evidence="12" id="KW-0779">Telomere</keyword>
<keyword evidence="8" id="KW-1003">Cell membrane</keyword>
<evidence type="ECO:0000256" key="21">
    <source>
        <dbReference type="ARBA" id="ARBA00023242"/>
    </source>
</evidence>
<evidence type="ECO:0000256" key="19">
    <source>
        <dbReference type="ARBA" id="ARBA00023180"/>
    </source>
</evidence>
<evidence type="ECO:0000259" key="25">
    <source>
        <dbReference type="PROSITE" id="PS50262"/>
    </source>
</evidence>
<evidence type="ECO:0000256" key="18">
    <source>
        <dbReference type="ARBA" id="ARBA00023170"/>
    </source>
</evidence>
<comment type="caution">
    <text evidence="26">The sequence shown here is derived from an EMBL/GenBank/DDBJ whole genome shotgun (WGS) entry which is preliminary data.</text>
</comment>
<dbReference type="GO" id="GO:0042995">
    <property type="term" value="C:cell projection"/>
    <property type="evidence" value="ECO:0007669"/>
    <property type="project" value="UniProtKB-SubCell"/>
</dbReference>
<organism evidence="26 27">
    <name type="scientific">Acipenser ruthenus</name>
    <name type="common">Sterlet sturgeon</name>
    <dbReference type="NCBI Taxonomy" id="7906"/>
    <lineage>
        <taxon>Eukaryota</taxon>
        <taxon>Metazoa</taxon>
        <taxon>Chordata</taxon>
        <taxon>Craniata</taxon>
        <taxon>Vertebrata</taxon>
        <taxon>Euteleostomi</taxon>
        <taxon>Actinopterygii</taxon>
        <taxon>Chondrostei</taxon>
        <taxon>Acipenseriformes</taxon>
        <taxon>Acipenseridae</taxon>
        <taxon>Acipenser</taxon>
    </lineage>
</organism>
<keyword evidence="20" id="KW-0807">Transducer</keyword>
<evidence type="ECO:0000256" key="7">
    <source>
        <dbReference type="ARBA" id="ARBA00022454"/>
    </source>
</evidence>
<dbReference type="GO" id="GO:0043235">
    <property type="term" value="C:receptor complex"/>
    <property type="evidence" value="ECO:0007669"/>
    <property type="project" value="TreeGrafter"/>
</dbReference>
<dbReference type="InterPro" id="IPR011564">
    <property type="entry name" value="Telomer_end-bd_POT1/Cdc13"/>
</dbReference>
<accession>A0A662YWY1</accession>
<evidence type="ECO:0000256" key="12">
    <source>
        <dbReference type="ARBA" id="ARBA00022895"/>
    </source>
</evidence>
<evidence type="ECO:0000256" key="9">
    <source>
        <dbReference type="ARBA" id="ARBA00022692"/>
    </source>
</evidence>
<evidence type="ECO:0000256" key="10">
    <source>
        <dbReference type="ARBA" id="ARBA00022729"/>
    </source>
</evidence>
<dbReference type="Gene3D" id="1.20.1070.10">
    <property type="entry name" value="Rhodopsin 7-helix transmembrane proteins"/>
    <property type="match status" value="1"/>
</dbReference>
<keyword evidence="10" id="KW-0732">Signal</keyword>
<evidence type="ECO:0000256" key="17">
    <source>
        <dbReference type="ARBA" id="ARBA00023157"/>
    </source>
</evidence>
<dbReference type="GO" id="GO:0000723">
    <property type="term" value="P:telomere maintenance"/>
    <property type="evidence" value="ECO:0007669"/>
    <property type="project" value="InterPro"/>
</dbReference>
<sequence length="860" mass="95865">MPVHMLSEGGGRAEAQIPNHLQRIEIKKLTLDSECEDKYIKGHVVLKYPLNVLPNGRQMLKAVIQEHATQQSSSGIMSINAYFFGMLAKDFSDAVKQGGIVVVTGFSLIKSPTANKDKRHPCQLELFEEKKATVYVQNPKYIYVPLNELKPGVVVNVYGVVTYYKHPFPTKGTDYCSAVTIMDQSGRKLSCTLFSDKLEALPQIYKVGDIVRFHRIKTERFQGELKGVTSAGFSALTFDGRVGGPVIPRTGSKSYHFVEEDQRMLEMLRQWAASRCSPSEQNLSTVQPKQFFDLTCQLVAKAELVKSVLLKVWDGTKCSHPVWKVLEEEDSLEGNAVLMHELQNLTVDVQVYDNHIEVAKSLKPGAYLRINNLHAKLHTSTAKTQASNENHLQFHLHGGTIYGRGIQVLPADSYDVQELKRKLESAEVRIHPNVSDSVLLDFSINEGTLHAQLERYQQQSVTVLTAHQHMKTTSLSNVKNCKPPQKFRIRAKLKSYEPKSLYQSVKRCCPKCRILCKNCSNVTGVRPLRQFIQQESWEAATIAQSIQLLQHVFLVKLELDDGTASLDAILWQDAVASLGVTTFTLCALCIDRFRAAANVQMYYEMIENCTSTTAKLAVIWIGALLLALPEVLLRQLVTEDPVATGTAASGSAVTSFSAAGSAAERCVVKISPELPDTIYVLALTYDGARLWWYFGCYFCLPTLFTIGSSLITASKIRKAEKACVRGNKKQIQLESQMNCTVVALTILYGFCIIPENICNIVTVYMSTGVPKQTTDLLQLISQFLLFFKSGVTPVLLFCLCKPFSRAFVDCCCCCCEECVQKSSTVTSDDNDNEYTTELELSPFSTIRRETSVYTPVGTHC</sequence>
<keyword evidence="15" id="KW-0238">DNA-binding</keyword>
<keyword evidence="7" id="KW-0158">Chromosome</keyword>
<dbReference type="FunFam" id="2.40.50.140:FF:000119">
    <property type="entry name" value="Protection of telomeres 1 homolog"/>
    <property type="match status" value="1"/>
</dbReference>
<dbReference type="PANTHER" id="PTHR46216">
    <property type="entry name" value="PROSAPOSIN RECEPTOR GPR37 FAMILY MEMBER"/>
    <property type="match status" value="1"/>
</dbReference>
<name>A0A662YWY1_ACIRT</name>
<evidence type="ECO:0000256" key="8">
    <source>
        <dbReference type="ARBA" id="ARBA00022475"/>
    </source>
</evidence>
<dbReference type="SUPFAM" id="SSF50249">
    <property type="entry name" value="Nucleic acid-binding proteins"/>
    <property type="match status" value="2"/>
</dbReference>
<evidence type="ECO:0000256" key="13">
    <source>
        <dbReference type="ARBA" id="ARBA00022989"/>
    </source>
</evidence>
<dbReference type="GO" id="GO:0036505">
    <property type="term" value="F:prosaposin receptor activity"/>
    <property type="evidence" value="ECO:0007669"/>
    <property type="project" value="TreeGrafter"/>
</dbReference>
<evidence type="ECO:0000256" key="5">
    <source>
        <dbReference type="ARBA" id="ARBA00008442"/>
    </source>
</evidence>
<dbReference type="InterPro" id="IPR003909">
    <property type="entry name" value="GPR37_orph"/>
</dbReference>
<dbReference type="InterPro" id="IPR012340">
    <property type="entry name" value="NA-bd_OB-fold"/>
</dbReference>
<evidence type="ECO:0000256" key="14">
    <source>
        <dbReference type="ARBA" id="ARBA00023040"/>
    </source>
</evidence>
<dbReference type="Gene3D" id="2.40.50.140">
    <property type="entry name" value="Nucleic acid-binding proteins"/>
    <property type="match status" value="2"/>
</dbReference>
<dbReference type="GO" id="GO:0008528">
    <property type="term" value="F:G protein-coupled peptide receptor activity"/>
    <property type="evidence" value="ECO:0007669"/>
    <property type="project" value="TreeGrafter"/>
</dbReference>
<comment type="subcellular location">
    <subcellularLocation>
        <location evidence="4">Cell membrane</location>
        <topology evidence="4">Multi-pass membrane protein</topology>
    </subcellularLocation>
    <subcellularLocation>
        <location evidence="2">Cell projection</location>
    </subcellularLocation>
    <subcellularLocation>
        <location evidence="3">Chromosome</location>
        <location evidence="3">Telomere</location>
    </subcellularLocation>
    <subcellularLocation>
        <location evidence="1">Nucleus</location>
    </subcellularLocation>
</comment>
<feature type="transmembrane region" description="Helical" evidence="24">
    <location>
        <begin position="776"/>
        <end position="799"/>
    </location>
</feature>
<evidence type="ECO:0000256" key="1">
    <source>
        <dbReference type="ARBA" id="ARBA00004123"/>
    </source>
</evidence>
<evidence type="ECO:0000256" key="11">
    <source>
        <dbReference type="ARBA" id="ARBA00022843"/>
    </source>
</evidence>
<evidence type="ECO:0000256" key="22">
    <source>
        <dbReference type="ARBA" id="ARBA00023273"/>
    </source>
</evidence>
<evidence type="ECO:0000313" key="26">
    <source>
        <dbReference type="EMBL" id="RXN01010.1"/>
    </source>
</evidence>
<dbReference type="GO" id="GO:0043410">
    <property type="term" value="P:positive regulation of MAPK cascade"/>
    <property type="evidence" value="ECO:0007669"/>
    <property type="project" value="TreeGrafter"/>
</dbReference>
<evidence type="ECO:0000256" key="16">
    <source>
        <dbReference type="ARBA" id="ARBA00023136"/>
    </source>
</evidence>
<feature type="transmembrane region" description="Helical" evidence="24">
    <location>
        <begin position="739"/>
        <end position="764"/>
    </location>
</feature>
<dbReference type="Pfam" id="PF16686">
    <property type="entry name" value="POT1PC"/>
    <property type="match status" value="1"/>
</dbReference>
<evidence type="ECO:0000256" key="4">
    <source>
        <dbReference type="ARBA" id="ARBA00004651"/>
    </source>
</evidence>
<evidence type="ECO:0000256" key="24">
    <source>
        <dbReference type="SAM" id="Phobius"/>
    </source>
</evidence>
<dbReference type="GO" id="GO:0005886">
    <property type="term" value="C:plasma membrane"/>
    <property type="evidence" value="ECO:0007669"/>
    <property type="project" value="UniProtKB-SubCell"/>
</dbReference>
<keyword evidence="19" id="KW-0325">Glycoprotein</keyword>
<keyword evidence="14" id="KW-0297">G-protein coupled receptor</keyword>
<keyword evidence="27" id="KW-1185">Reference proteome</keyword>
<keyword evidence="16 24" id="KW-0472">Membrane</keyword>
<dbReference type="CDD" id="cd04498">
    <property type="entry name" value="hPOT1_OB2"/>
    <property type="match status" value="1"/>
</dbReference>
<dbReference type="GO" id="GO:0005654">
    <property type="term" value="C:nucleoplasm"/>
    <property type="evidence" value="ECO:0007669"/>
    <property type="project" value="UniProtKB-ARBA"/>
</dbReference>
<feature type="domain" description="G-protein coupled receptors family 1 profile" evidence="25">
    <location>
        <begin position="580"/>
        <end position="796"/>
    </location>
</feature>